<protein>
    <submittedName>
        <fullName evidence="2">Uncharacterized protein</fullName>
    </submittedName>
</protein>
<keyword evidence="1" id="KW-0812">Transmembrane</keyword>
<keyword evidence="1" id="KW-1133">Transmembrane helix</keyword>
<dbReference type="Proteomes" id="UP000663887">
    <property type="component" value="Unassembled WGS sequence"/>
</dbReference>
<sequence length="354" mass="41336">MNKMNSHLSTIFATMQSTFRRRYLTIVCAIILVFPLYFIVISPTQSKHNVNNERITNLLKLAETKSFCSEKSVRRGFNQHVLSVSAYESNDRVELKTNLTWSYIHIFGKEAKKFYPSWVVRVYYYNLINKTADDIAELEKLYDNIDFCPVENLPVLGNMKNKLPGKMQRFLSAIDPFVGVSMVRDLDSEIFEREVHAVDEWLSKTVYAFHIMRDHYLHNIEILGGLWGVALNRLSFSDRLIMANALLPSDNENDVRKFYKTYAGAGDQTFLKDHIFSLARHNSLAHDSFTCFWSRYVYRMDTRPFPTQRQHPSCFVGCPKPCCTPELKQSRDYSSYTKCPSMCRPKEHDDWLFC</sequence>
<gene>
    <name evidence="2" type="ORF">XDN619_LOCUS9459</name>
</gene>
<comment type="caution">
    <text evidence="2">The sequence shown here is derived from an EMBL/GenBank/DDBJ whole genome shotgun (WGS) entry which is preliminary data.</text>
</comment>
<organism evidence="2 3">
    <name type="scientific">Rotaria magnacalcarata</name>
    <dbReference type="NCBI Taxonomy" id="392030"/>
    <lineage>
        <taxon>Eukaryota</taxon>
        <taxon>Metazoa</taxon>
        <taxon>Spiralia</taxon>
        <taxon>Gnathifera</taxon>
        <taxon>Rotifera</taxon>
        <taxon>Eurotatoria</taxon>
        <taxon>Bdelloidea</taxon>
        <taxon>Philodinida</taxon>
        <taxon>Philodinidae</taxon>
        <taxon>Rotaria</taxon>
    </lineage>
</organism>
<name>A0A816Q1N7_9BILA</name>
<feature type="transmembrane region" description="Helical" evidence="1">
    <location>
        <begin position="21"/>
        <end position="40"/>
    </location>
</feature>
<accession>A0A816Q1N7</accession>
<evidence type="ECO:0000313" key="3">
    <source>
        <dbReference type="Proteomes" id="UP000663887"/>
    </source>
</evidence>
<keyword evidence="1" id="KW-0472">Membrane</keyword>
<reference evidence="2" key="1">
    <citation type="submission" date="2021-02" db="EMBL/GenBank/DDBJ databases">
        <authorList>
            <person name="Nowell W R."/>
        </authorList>
    </citation>
    <scope>NUCLEOTIDE SEQUENCE</scope>
</reference>
<evidence type="ECO:0000313" key="2">
    <source>
        <dbReference type="EMBL" id="CAF2054792.1"/>
    </source>
</evidence>
<dbReference type="AlphaFoldDB" id="A0A816Q1N7"/>
<proteinExistence type="predicted"/>
<dbReference type="EMBL" id="CAJNRG010003210">
    <property type="protein sequence ID" value="CAF2054792.1"/>
    <property type="molecule type" value="Genomic_DNA"/>
</dbReference>
<evidence type="ECO:0000256" key="1">
    <source>
        <dbReference type="SAM" id="Phobius"/>
    </source>
</evidence>